<protein>
    <submittedName>
        <fullName evidence="1">Uncharacterized protein</fullName>
    </submittedName>
</protein>
<name>A0A212JSB1_9BACT</name>
<reference evidence="1" key="1">
    <citation type="submission" date="2016-04" db="EMBL/GenBank/DDBJ databases">
        <authorList>
            <person name="Evans L.H."/>
            <person name="Alamgir A."/>
            <person name="Owens N."/>
            <person name="Weber N.D."/>
            <person name="Virtaneva K."/>
            <person name="Barbian K."/>
            <person name="Babar A."/>
            <person name="Rosenke K."/>
        </authorList>
    </citation>
    <scope>NUCLEOTIDE SEQUENCE</scope>
    <source>
        <strain evidence="1">86-2</strain>
    </source>
</reference>
<proteinExistence type="predicted"/>
<dbReference type="EMBL" id="FLUL01000001">
    <property type="protein sequence ID" value="SBW02312.1"/>
    <property type="molecule type" value="Genomic_DNA"/>
</dbReference>
<sequence>MLKMNIILLIIKYMLSMQLIFKVQKSAYYLRNTIQHRCILSSFDIDI</sequence>
<organism evidence="1">
    <name type="scientific">uncultured Dysgonomonas sp</name>
    <dbReference type="NCBI Taxonomy" id="206096"/>
    <lineage>
        <taxon>Bacteria</taxon>
        <taxon>Pseudomonadati</taxon>
        <taxon>Bacteroidota</taxon>
        <taxon>Bacteroidia</taxon>
        <taxon>Bacteroidales</taxon>
        <taxon>Dysgonomonadaceae</taxon>
        <taxon>Dysgonomonas</taxon>
        <taxon>environmental samples</taxon>
    </lineage>
</organism>
<dbReference type="AlphaFoldDB" id="A0A212JSB1"/>
<accession>A0A212JSB1</accession>
<gene>
    <name evidence="1" type="ORF">KL86DYS2_12226</name>
</gene>
<evidence type="ECO:0000313" key="1">
    <source>
        <dbReference type="EMBL" id="SBW02312.1"/>
    </source>
</evidence>